<dbReference type="Gene3D" id="3.30.70.120">
    <property type="match status" value="1"/>
</dbReference>
<name>A0A0M4LX97_9SPHN</name>
<dbReference type="OrthoDB" id="37622at2"/>
<reference evidence="2 3" key="1">
    <citation type="submission" date="2015-09" db="EMBL/GenBank/DDBJ databases">
        <title>Complete genome sequence of a benzo[a]pyrene-degrading bacterium Altererythrobacter epoxidivorans CGMCC 1.7731T.</title>
        <authorList>
            <person name="Li Z."/>
            <person name="Cheng H."/>
            <person name="Huo Y."/>
            <person name="Xu X."/>
        </authorList>
    </citation>
    <scope>NUCLEOTIDE SEQUENCE [LARGE SCALE GENOMIC DNA]</scope>
    <source>
        <strain evidence="2 3">CGMCC 1.7731</strain>
    </source>
</reference>
<dbReference type="Proteomes" id="UP000057938">
    <property type="component" value="Chromosome"/>
</dbReference>
<dbReference type="KEGG" id="aep:AMC99_02511"/>
<dbReference type="EMBL" id="CP012669">
    <property type="protein sequence ID" value="ALE17784.1"/>
    <property type="molecule type" value="Genomic_DNA"/>
</dbReference>
<dbReference type="InterPro" id="IPR015867">
    <property type="entry name" value="N-reg_PII/ATP_PRibTrfase_C"/>
</dbReference>
<dbReference type="InterPro" id="IPR011322">
    <property type="entry name" value="N-reg_PII-like_a/b"/>
</dbReference>
<dbReference type="PANTHER" id="PTHR23419:SF8">
    <property type="entry name" value="FI09726P"/>
    <property type="match status" value="1"/>
</dbReference>
<dbReference type="PATRIC" id="fig|361183.4.peg.2466"/>
<organism evidence="2 3">
    <name type="scientific">Altererythrobacter epoxidivorans</name>
    <dbReference type="NCBI Taxonomy" id="361183"/>
    <lineage>
        <taxon>Bacteria</taxon>
        <taxon>Pseudomonadati</taxon>
        <taxon>Pseudomonadota</taxon>
        <taxon>Alphaproteobacteria</taxon>
        <taxon>Sphingomonadales</taxon>
        <taxon>Erythrobacteraceae</taxon>
        <taxon>Altererythrobacter</taxon>
    </lineage>
</organism>
<dbReference type="PANTHER" id="PTHR23419">
    <property type="entry name" value="DIVALENT CATION TOLERANCE CUTA-RELATED"/>
    <property type="match status" value="1"/>
</dbReference>
<dbReference type="GO" id="GO:0005507">
    <property type="term" value="F:copper ion binding"/>
    <property type="evidence" value="ECO:0007669"/>
    <property type="project" value="TreeGrafter"/>
</dbReference>
<dbReference type="InterPro" id="IPR004323">
    <property type="entry name" value="Ion_tolerance_CutA"/>
</dbReference>
<proteinExistence type="inferred from homology"/>
<sequence>MGDAFGRSAGRDGALSALIYAPFPDRGTARAIASKLLDERLIACANILAPVESLFVWEGQRDSAEEIGVLFKTDEKLLDQAVERLGTLHPYDTPAILGWRCDAAPRATREWLGSLGSED</sequence>
<dbReference type="STRING" id="361183.AMC99_02511"/>
<dbReference type="GO" id="GO:0010038">
    <property type="term" value="P:response to metal ion"/>
    <property type="evidence" value="ECO:0007669"/>
    <property type="project" value="InterPro"/>
</dbReference>
<evidence type="ECO:0000256" key="1">
    <source>
        <dbReference type="ARBA" id="ARBA00010169"/>
    </source>
</evidence>
<accession>A0A0M4LX97</accession>
<evidence type="ECO:0000313" key="2">
    <source>
        <dbReference type="EMBL" id="ALE17784.1"/>
    </source>
</evidence>
<dbReference type="SUPFAM" id="SSF54913">
    <property type="entry name" value="GlnB-like"/>
    <property type="match status" value="1"/>
</dbReference>
<protein>
    <submittedName>
        <fullName evidence="2">Periplasmic divalent cation tolerance protein CutA</fullName>
    </submittedName>
</protein>
<keyword evidence="3" id="KW-1185">Reference proteome</keyword>
<dbReference type="Pfam" id="PF03091">
    <property type="entry name" value="CutA1"/>
    <property type="match status" value="1"/>
</dbReference>
<evidence type="ECO:0000313" key="3">
    <source>
        <dbReference type="Proteomes" id="UP000057938"/>
    </source>
</evidence>
<comment type="similarity">
    <text evidence="1">Belongs to the CutA family.</text>
</comment>
<gene>
    <name evidence="2" type="ORF">AMC99_02511</name>
</gene>
<dbReference type="AlphaFoldDB" id="A0A0M4LX97"/>